<accession>A0ABX2RF82</accession>
<evidence type="ECO:0000256" key="3">
    <source>
        <dbReference type="ARBA" id="ARBA00022679"/>
    </source>
</evidence>
<keyword evidence="2 4" id="KW-0489">Methyltransferase</keyword>
<dbReference type="EMBL" id="JACCBS010000003">
    <property type="protein sequence ID" value="NYE58510.1"/>
    <property type="molecule type" value="Genomic_DNA"/>
</dbReference>
<dbReference type="EC" id="2.1.1.250" evidence="4"/>
<evidence type="ECO:0000313" key="4">
    <source>
        <dbReference type="EMBL" id="NYE58510.1"/>
    </source>
</evidence>
<proteinExistence type="inferred from homology"/>
<dbReference type="InterPro" id="IPR010426">
    <property type="entry name" value="MTTB_MeTrfase"/>
</dbReference>
<evidence type="ECO:0000313" key="5">
    <source>
        <dbReference type="Proteomes" id="UP000604066"/>
    </source>
</evidence>
<name>A0ABX2RF82_9THEO</name>
<dbReference type="Proteomes" id="UP000604066">
    <property type="component" value="Unassembled WGS sequence"/>
</dbReference>
<evidence type="ECO:0000256" key="1">
    <source>
        <dbReference type="ARBA" id="ARBA00007137"/>
    </source>
</evidence>
<evidence type="ECO:0000256" key="2">
    <source>
        <dbReference type="ARBA" id="ARBA00022603"/>
    </source>
</evidence>
<organism evidence="4 5">
    <name type="scientific">Carboxydothermus ferrireducens DSM 11255</name>
    <dbReference type="NCBI Taxonomy" id="1119529"/>
    <lineage>
        <taxon>Bacteria</taxon>
        <taxon>Bacillati</taxon>
        <taxon>Bacillota</taxon>
        <taxon>Clostridia</taxon>
        <taxon>Thermoanaerobacterales</taxon>
        <taxon>Thermoanaerobacteraceae</taxon>
        <taxon>Carboxydothermus</taxon>
    </lineage>
</organism>
<reference evidence="4 5" key="1">
    <citation type="submission" date="2020-07" db="EMBL/GenBank/DDBJ databases">
        <title>Genomic Encyclopedia of Type Strains, Phase III (KMG-III): the genomes of soil and plant-associated and newly described type strains.</title>
        <authorList>
            <person name="Whitman W."/>
        </authorList>
    </citation>
    <scope>NUCLEOTIDE SEQUENCE [LARGE SCALE GENOMIC DNA]</scope>
    <source>
        <strain evidence="4 5">DSM 11255</strain>
    </source>
</reference>
<comment type="caution">
    <text evidence="4">The sequence shown here is derived from an EMBL/GenBank/DDBJ whole genome shotgun (WGS) entry which is preliminary data.</text>
</comment>
<keyword evidence="5" id="KW-1185">Reference proteome</keyword>
<comment type="similarity">
    <text evidence="1">Belongs to the trimethylamine methyltransferase family.</text>
</comment>
<dbReference type="RefSeq" id="WP_028052241.1">
    <property type="nucleotide sequence ID" value="NZ_ATYG01000016.1"/>
</dbReference>
<dbReference type="Pfam" id="PF06253">
    <property type="entry name" value="MTTB"/>
    <property type="match status" value="1"/>
</dbReference>
<dbReference type="GO" id="GO:0043834">
    <property type="term" value="F:trimethylamine methyltransferase activity"/>
    <property type="evidence" value="ECO:0007669"/>
    <property type="project" value="UniProtKB-EC"/>
</dbReference>
<dbReference type="Gene3D" id="3.20.20.480">
    <property type="entry name" value="Trimethylamine methyltransferase-like"/>
    <property type="match status" value="1"/>
</dbReference>
<keyword evidence="3 4" id="KW-0808">Transferase</keyword>
<gene>
    <name evidence="4" type="ORF">HDG70_002261</name>
</gene>
<sequence>MAFDYAKAVIDNEIALMLKKLKTGIVYDEKELCIDLVREVGPGGSFMNLDHTLKNMKKVGFLPKIATREMRKRWVEEGKLEAADRAMREVQKIFKNYKGMQFPDEVERKIRERFPGLVPGNVQWE</sequence>
<dbReference type="GO" id="GO:0032259">
    <property type="term" value="P:methylation"/>
    <property type="evidence" value="ECO:0007669"/>
    <property type="project" value="UniProtKB-KW"/>
</dbReference>
<protein>
    <submittedName>
        <fullName evidence="4">Trimethylamine--corrinoid protein Co-methyltransferase</fullName>
        <ecNumber evidence="4">2.1.1.250</ecNumber>
    </submittedName>
</protein>
<dbReference type="InterPro" id="IPR038601">
    <property type="entry name" value="MttB-like_sf"/>
</dbReference>